<accession>A0A9Q1JWS3</accession>
<organism evidence="1 2">
    <name type="scientific">Carnegiea gigantea</name>
    <dbReference type="NCBI Taxonomy" id="171969"/>
    <lineage>
        <taxon>Eukaryota</taxon>
        <taxon>Viridiplantae</taxon>
        <taxon>Streptophyta</taxon>
        <taxon>Embryophyta</taxon>
        <taxon>Tracheophyta</taxon>
        <taxon>Spermatophyta</taxon>
        <taxon>Magnoliopsida</taxon>
        <taxon>eudicotyledons</taxon>
        <taxon>Gunneridae</taxon>
        <taxon>Pentapetalae</taxon>
        <taxon>Caryophyllales</taxon>
        <taxon>Cactineae</taxon>
        <taxon>Cactaceae</taxon>
        <taxon>Cactoideae</taxon>
        <taxon>Echinocereeae</taxon>
        <taxon>Carnegiea</taxon>
    </lineage>
</organism>
<dbReference type="Proteomes" id="UP001153076">
    <property type="component" value="Unassembled WGS sequence"/>
</dbReference>
<evidence type="ECO:0000313" key="1">
    <source>
        <dbReference type="EMBL" id="KAJ8432515.1"/>
    </source>
</evidence>
<name>A0A9Q1JWS3_9CARY</name>
<sequence>MNRIVSSSLDIRQIGGTMEAAEDTEEAEMEKWKGHEERGVRVLVEARVPKEGARPPLHQCWSIVSGGFATSGTFVMLNELVNEVLFPKYLATEVLEWGENAARDKIRIIPRQCFELRLYMRCEQDGCTPDIVGTLGICEVCFLHLAVGTLFPLSNVCMEMCIRKKQWMCQYIILSVISKMMLA</sequence>
<protein>
    <submittedName>
        <fullName evidence="1">Uncharacterized protein</fullName>
    </submittedName>
</protein>
<dbReference type="AlphaFoldDB" id="A0A9Q1JWS3"/>
<proteinExistence type="predicted"/>
<reference evidence="1" key="1">
    <citation type="submission" date="2022-04" db="EMBL/GenBank/DDBJ databases">
        <title>Carnegiea gigantea Genome sequencing and assembly v2.</title>
        <authorList>
            <person name="Copetti D."/>
            <person name="Sanderson M.J."/>
            <person name="Burquez A."/>
            <person name="Wojciechowski M.F."/>
        </authorList>
    </citation>
    <scope>NUCLEOTIDE SEQUENCE</scope>
    <source>
        <strain evidence="1">SGP5-SGP5p</strain>
        <tissue evidence="1">Aerial part</tissue>
    </source>
</reference>
<dbReference type="EMBL" id="JAKOGI010000601">
    <property type="protein sequence ID" value="KAJ8432515.1"/>
    <property type="molecule type" value="Genomic_DNA"/>
</dbReference>
<keyword evidence="2" id="KW-1185">Reference proteome</keyword>
<evidence type="ECO:0000313" key="2">
    <source>
        <dbReference type="Proteomes" id="UP001153076"/>
    </source>
</evidence>
<comment type="caution">
    <text evidence="1">The sequence shown here is derived from an EMBL/GenBank/DDBJ whole genome shotgun (WGS) entry which is preliminary data.</text>
</comment>
<gene>
    <name evidence="1" type="ORF">Cgig2_001108</name>
</gene>